<evidence type="ECO:0000313" key="2">
    <source>
        <dbReference type="EMBL" id="AWP05086.1"/>
    </source>
</evidence>
<protein>
    <submittedName>
        <fullName evidence="2">Putative 3-oxo-5-alpha-steroid 4-dehydrogenase 2-like</fullName>
    </submittedName>
</protein>
<evidence type="ECO:0000256" key="1">
    <source>
        <dbReference type="SAM" id="Phobius"/>
    </source>
</evidence>
<name>A0A2U9BN98_SCOMX</name>
<keyword evidence="1" id="KW-1133">Transmembrane helix</keyword>
<reference evidence="2 3" key="1">
    <citation type="submission" date="2017-12" db="EMBL/GenBank/DDBJ databases">
        <title>Integrating genomic resources of turbot (Scophthalmus maximus) in depth evaluation of genetic and physical mapping variation across individuals.</title>
        <authorList>
            <person name="Martinez P."/>
        </authorList>
    </citation>
    <scope>NUCLEOTIDE SEQUENCE [LARGE SCALE GENOMIC DNA]</scope>
</reference>
<feature type="transmembrane region" description="Helical" evidence="1">
    <location>
        <begin position="6"/>
        <end position="25"/>
    </location>
</feature>
<keyword evidence="1" id="KW-0472">Membrane</keyword>
<sequence length="74" mass="8276">MECLDPVVFFLSGALITGGALFLWAQTRRRTAYGRYVSAEGRCCPARLGWFLQEDVDYIFYTGVMTGRGSADQL</sequence>
<proteinExistence type="predicted"/>
<dbReference type="EMBL" id="CP026250">
    <property type="protein sequence ID" value="AWP05086.1"/>
    <property type="molecule type" value="Genomic_DNA"/>
</dbReference>
<organism evidence="2 3">
    <name type="scientific">Scophthalmus maximus</name>
    <name type="common">Turbot</name>
    <name type="synonym">Psetta maxima</name>
    <dbReference type="NCBI Taxonomy" id="52904"/>
    <lineage>
        <taxon>Eukaryota</taxon>
        <taxon>Metazoa</taxon>
        <taxon>Chordata</taxon>
        <taxon>Craniata</taxon>
        <taxon>Vertebrata</taxon>
        <taxon>Euteleostomi</taxon>
        <taxon>Actinopterygii</taxon>
        <taxon>Neopterygii</taxon>
        <taxon>Teleostei</taxon>
        <taxon>Neoteleostei</taxon>
        <taxon>Acanthomorphata</taxon>
        <taxon>Carangaria</taxon>
        <taxon>Pleuronectiformes</taxon>
        <taxon>Pleuronectoidei</taxon>
        <taxon>Scophthalmidae</taxon>
        <taxon>Scophthalmus</taxon>
    </lineage>
</organism>
<dbReference type="Proteomes" id="UP000246464">
    <property type="component" value="Chromosome 8"/>
</dbReference>
<dbReference type="AlphaFoldDB" id="A0A2U9BN98"/>
<evidence type="ECO:0000313" key="3">
    <source>
        <dbReference type="Proteomes" id="UP000246464"/>
    </source>
</evidence>
<keyword evidence="3" id="KW-1185">Reference proteome</keyword>
<keyword evidence="1" id="KW-0812">Transmembrane</keyword>
<gene>
    <name evidence="2" type="ORF">SMAX5B_021610</name>
</gene>
<accession>A0A2U9BN98</accession>